<protein>
    <recommendedName>
        <fullName evidence="4">Ketosynthase family 3 (KS3) domain-containing protein</fullName>
    </recommendedName>
</protein>
<evidence type="ECO:0000259" key="4">
    <source>
        <dbReference type="PROSITE" id="PS52004"/>
    </source>
</evidence>
<dbReference type="SUPFAM" id="SSF53901">
    <property type="entry name" value="Thiolase-like"/>
    <property type="match status" value="2"/>
</dbReference>
<keyword evidence="2 3" id="KW-0808">Transferase</keyword>
<evidence type="ECO:0000313" key="6">
    <source>
        <dbReference type="Proteomes" id="UP001374803"/>
    </source>
</evidence>
<dbReference type="InterPro" id="IPR014031">
    <property type="entry name" value="Ketoacyl_synth_C"/>
</dbReference>
<evidence type="ECO:0000256" key="2">
    <source>
        <dbReference type="ARBA" id="ARBA00022679"/>
    </source>
</evidence>
<evidence type="ECO:0000256" key="3">
    <source>
        <dbReference type="RuleBase" id="RU003694"/>
    </source>
</evidence>
<dbReference type="InterPro" id="IPR000794">
    <property type="entry name" value="Beta-ketoacyl_synthase"/>
</dbReference>
<reference evidence="5" key="1">
    <citation type="submission" date="2021-12" db="EMBL/GenBank/DDBJ databases">
        <title>Discovery of the Pendulisporaceae a myxobacterial family with distinct sporulation behavior and unique specialized metabolism.</title>
        <authorList>
            <person name="Garcia R."/>
            <person name="Popoff A."/>
            <person name="Bader C.D."/>
            <person name="Loehr J."/>
            <person name="Walesch S."/>
            <person name="Walt C."/>
            <person name="Boldt J."/>
            <person name="Bunk B."/>
            <person name="Haeckl F.J.F.P.J."/>
            <person name="Gunesch A.P."/>
            <person name="Birkelbach J."/>
            <person name="Nuebel U."/>
            <person name="Pietschmann T."/>
            <person name="Bach T."/>
            <person name="Mueller R."/>
        </authorList>
    </citation>
    <scope>NUCLEOTIDE SEQUENCE</scope>
    <source>
        <strain evidence="5">MSr11367</strain>
    </source>
</reference>
<dbReference type="NCBIfam" id="NF005490">
    <property type="entry name" value="PRK07103.1"/>
    <property type="match status" value="1"/>
</dbReference>
<dbReference type="PANTHER" id="PTHR11712">
    <property type="entry name" value="POLYKETIDE SYNTHASE-RELATED"/>
    <property type="match status" value="1"/>
</dbReference>
<dbReference type="EMBL" id="CP089983">
    <property type="protein sequence ID" value="WXB02660.1"/>
    <property type="molecule type" value="Genomic_DNA"/>
</dbReference>
<sequence length="425" mass="45492">MQNTFITGMGTVCSIAQNTDEFSSSLRHGVRGIGFLPQASSQPGSVNIGAAIKDFSFNRQLSCSDLPAHILEKADECAGRAPYPIQTTVLAVLQAWRQAHLHDRPIPEHRIAMVVASDNACQAYQYESMLQFQQAPEYLSPRYPLHALATDYVGTISEIFSIQGEGFSVGGASASGNVAIVKGMQLLQLGLADACVVAGALSDLSPLALQGFHNLGAMGGKRFHDKPDQACRPFDEQHEGFIPGQGSGCIILESEESIKKRGVLQFARVLGGSLSLDGNRLANPSEAGEARSMRLCLQQAGIEPHQVDYINAHGTSSPLGDITELDAIREVFRNELAELWINSTKGLTGHCLFSAGIIEAIACVVQMQDGFLHPNINLDEPIDRECRFVGGTAIDARIGIAMSNSFGFGGINSSILFEKQHPGGG</sequence>
<gene>
    <name evidence="5" type="ORF">LVJ94_37805</name>
</gene>
<dbReference type="Pfam" id="PF02801">
    <property type="entry name" value="Ketoacyl-synt_C"/>
    <property type="match status" value="1"/>
</dbReference>
<evidence type="ECO:0000256" key="1">
    <source>
        <dbReference type="ARBA" id="ARBA00008467"/>
    </source>
</evidence>
<dbReference type="Gene3D" id="3.40.47.10">
    <property type="match status" value="2"/>
</dbReference>
<dbReference type="InterPro" id="IPR014030">
    <property type="entry name" value="Ketoacyl_synth_N"/>
</dbReference>
<dbReference type="PROSITE" id="PS52004">
    <property type="entry name" value="KS3_2"/>
    <property type="match status" value="1"/>
</dbReference>
<dbReference type="SMART" id="SM00825">
    <property type="entry name" value="PKS_KS"/>
    <property type="match status" value="1"/>
</dbReference>
<organism evidence="5 6">
    <name type="scientific">Pendulispora rubella</name>
    <dbReference type="NCBI Taxonomy" id="2741070"/>
    <lineage>
        <taxon>Bacteria</taxon>
        <taxon>Pseudomonadati</taxon>
        <taxon>Myxococcota</taxon>
        <taxon>Myxococcia</taxon>
        <taxon>Myxococcales</taxon>
        <taxon>Sorangiineae</taxon>
        <taxon>Pendulisporaceae</taxon>
        <taxon>Pendulispora</taxon>
    </lineage>
</organism>
<keyword evidence="6" id="KW-1185">Reference proteome</keyword>
<accession>A0ABZ2KVS8</accession>
<dbReference type="InterPro" id="IPR016039">
    <property type="entry name" value="Thiolase-like"/>
</dbReference>
<comment type="similarity">
    <text evidence="1 3">Belongs to the thiolase-like superfamily. Beta-ketoacyl-ACP synthases family.</text>
</comment>
<evidence type="ECO:0000313" key="5">
    <source>
        <dbReference type="EMBL" id="WXB02660.1"/>
    </source>
</evidence>
<dbReference type="PANTHER" id="PTHR11712:SF336">
    <property type="entry name" value="3-OXOACYL-[ACYL-CARRIER-PROTEIN] SYNTHASE, MITOCHONDRIAL"/>
    <property type="match status" value="1"/>
</dbReference>
<dbReference type="CDD" id="cd00834">
    <property type="entry name" value="KAS_I_II"/>
    <property type="match status" value="1"/>
</dbReference>
<dbReference type="RefSeq" id="WP_394832289.1">
    <property type="nucleotide sequence ID" value="NZ_CP089929.1"/>
</dbReference>
<proteinExistence type="inferred from homology"/>
<dbReference type="Pfam" id="PF00109">
    <property type="entry name" value="ketoacyl-synt"/>
    <property type="match status" value="1"/>
</dbReference>
<feature type="domain" description="Ketosynthase family 3 (KS3)" evidence="4">
    <location>
        <begin position="1"/>
        <end position="419"/>
    </location>
</feature>
<name>A0ABZ2KVS8_9BACT</name>
<dbReference type="Proteomes" id="UP001374803">
    <property type="component" value="Chromosome"/>
</dbReference>
<dbReference type="InterPro" id="IPR020841">
    <property type="entry name" value="PKS_Beta-ketoAc_synthase_dom"/>
</dbReference>